<dbReference type="CDD" id="cd12148">
    <property type="entry name" value="fungal_TF_MHR"/>
    <property type="match status" value="1"/>
</dbReference>
<dbReference type="GO" id="GO:0006351">
    <property type="term" value="P:DNA-templated transcription"/>
    <property type="evidence" value="ECO:0007669"/>
    <property type="project" value="InterPro"/>
</dbReference>
<keyword evidence="1" id="KW-0805">Transcription regulation</keyword>
<evidence type="ECO:0000256" key="3">
    <source>
        <dbReference type="ARBA" id="ARBA00023163"/>
    </source>
</evidence>
<dbReference type="AlphaFoldDB" id="A0A8H4ZRJ0"/>
<keyword evidence="9" id="KW-1185">Reference proteome</keyword>
<organism evidence="8 9">
    <name type="scientific">Fusarium anthophilum</name>
    <dbReference type="NCBI Taxonomy" id="48485"/>
    <lineage>
        <taxon>Eukaryota</taxon>
        <taxon>Fungi</taxon>
        <taxon>Dikarya</taxon>
        <taxon>Ascomycota</taxon>
        <taxon>Pezizomycotina</taxon>
        <taxon>Sordariomycetes</taxon>
        <taxon>Hypocreomycetidae</taxon>
        <taxon>Hypocreales</taxon>
        <taxon>Nectriaceae</taxon>
        <taxon>Fusarium</taxon>
        <taxon>Fusarium fujikuroi species complex</taxon>
    </lineage>
</organism>
<dbReference type="Proteomes" id="UP000573603">
    <property type="component" value="Unassembled WGS sequence"/>
</dbReference>
<evidence type="ECO:0000313" key="9">
    <source>
        <dbReference type="Proteomes" id="UP000573603"/>
    </source>
</evidence>
<dbReference type="InterPro" id="IPR007219">
    <property type="entry name" value="XnlR_reg_dom"/>
</dbReference>
<feature type="domain" description="Xylanolytic transcriptional activator regulatory" evidence="7">
    <location>
        <begin position="241"/>
        <end position="314"/>
    </location>
</feature>
<evidence type="ECO:0000313" key="8">
    <source>
        <dbReference type="EMBL" id="KAF5250695.1"/>
    </source>
</evidence>
<dbReference type="GO" id="GO:0000981">
    <property type="term" value="F:DNA-binding transcription factor activity, RNA polymerase II-specific"/>
    <property type="evidence" value="ECO:0007669"/>
    <property type="project" value="TreeGrafter"/>
</dbReference>
<keyword evidence="2" id="KW-0238">DNA-binding</keyword>
<feature type="transmembrane region" description="Helical" evidence="6">
    <location>
        <begin position="483"/>
        <end position="506"/>
    </location>
</feature>
<dbReference type="GO" id="GO:0000978">
    <property type="term" value="F:RNA polymerase II cis-regulatory region sequence-specific DNA binding"/>
    <property type="evidence" value="ECO:0007669"/>
    <property type="project" value="TreeGrafter"/>
</dbReference>
<dbReference type="EMBL" id="JABEVY010000086">
    <property type="protein sequence ID" value="KAF5250695.1"/>
    <property type="molecule type" value="Genomic_DNA"/>
</dbReference>
<dbReference type="PANTHER" id="PTHR47424">
    <property type="entry name" value="REGULATORY PROTEIN GAL4"/>
    <property type="match status" value="1"/>
</dbReference>
<keyword evidence="3" id="KW-0804">Transcription</keyword>
<dbReference type="PANTHER" id="PTHR47424:SF3">
    <property type="entry name" value="REGULATORY PROTEIN GAL4"/>
    <property type="match status" value="1"/>
</dbReference>
<proteinExistence type="predicted"/>
<keyword evidence="6" id="KW-1133">Transmembrane helix</keyword>
<dbReference type="GO" id="GO:0005634">
    <property type="term" value="C:nucleus"/>
    <property type="evidence" value="ECO:0007669"/>
    <property type="project" value="TreeGrafter"/>
</dbReference>
<gene>
    <name evidence="8" type="ORF">FANTH_4138</name>
</gene>
<keyword evidence="4" id="KW-0539">Nucleus</keyword>
<evidence type="ECO:0000256" key="6">
    <source>
        <dbReference type="SAM" id="Phobius"/>
    </source>
</evidence>
<keyword evidence="6" id="KW-0812">Transmembrane</keyword>
<feature type="region of interest" description="Disordered" evidence="5">
    <location>
        <begin position="1"/>
        <end position="23"/>
    </location>
</feature>
<dbReference type="SMART" id="SM00906">
    <property type="entry name" value="Fungal_trans"/>
    <property type="match status" value="1"/>
</dbReference>
<dbReference type="Pfam" id="PF04082">
    <property type="entry name" value="Fungal_trans"/>
    <property type="match status" value="1"/>
</dbReference>
<name>A0A8H4ZRJ0_9HYPO</name>
<keyword evidence="6" id="KW-0472">Membrane</keyword>
<dbReference type="InterPro" id="IPR051127">
    <property type="entry name" value="Fungal_SecMet_Regulators"/>
</dbReference>
<evidence type="ECO:0000256" key="2">
    <source>
        <dbReference type="ARBA" id="ARBA00023125"/>
    </source>
</evidence>
<sequence length="558" mass="62543">MTPRDDSPPASAKSGTSQPPKDVVVNIDEIPENGAGQSMTDGMAVSFVDEQDCGFFGPSSNIALMRHILRAVDTKRTHHCNQTSLTPASEYSAYEGGLVSNLNAFPAASSDSQKAGANLLPPDEVMQRLIRAYFDNTGLLFPYIHEQEFLDTYERFRASGFRGNVRRTWLGLLNMILAMATCTSCWEDSGSETTFEESDVYYRRAQELCHTQMFRGTTLETVQYLLLTSQYLQGTHKSVHTWTIHGLAVKAAMSIGLHSRDIASKFTPLQQEIRKRTWFGCILLDRSLSLTFGRPCAIPEEYIRLDLPKPLPVPISNSDEVHKMSTAFYNASMIMGRIIGSLYGSNLGCEDQSSDTATMTSMIQFGQELSDWQNSLPQHLGLRSVDNMPDNTDENIRDPLREKFRIILTLRYLNVQLLLHRPIFIRSLGTLLREAKTPYRHAGSINSMHANFDRVFVQVAENIIDIIYTILTRPDHGRHLIGAWWFTLYYAFSAALAIFGSLLISLGAEAGNAGRLESAKRYLGKTCEALLKLSDNNTLVLRCVKFVQQLLRIVSAWG</sequence>
<dbReference type="GO" id="GO:0000435">
    <property type="term" value="P:positive regulation of transcription from RNA polymerase II promoter by galactose"/>
    <property type="evidence" value="ECO:0007669"/>
    <property type="project" value="TreeGrafter"/>
</dbReference>
<evidence type="ECO:0000256" key="1">
    <source>
        <dbReference type="ARBA" id="ARBA00023015"/>
    </source>
</evidence>
<reference evidence="8 9" key="1">
    <citation type="journal article" date="2020" name="BMC Genomics">
        <title>Correction to: Identification and distribution of gene clusters required for synthesis of sphingolipid metabolism inhibitors in diverse species of the filamentous fungus Fusarium.</title>
        <authorList>
            <person name="Kim H.S."/>
            <person name="Lohmar J.M."/>
            <person name="Busman M."/>
            <person name="Brown D.W."/>
            <person name="Naumann T.A."/>
            <person name="Divon H.H."/>
            <person name="Lysoe E."/>
            <person name="Uhlig S."/>
            <person name="Proctor R.H."/>
        </authorList>
    </citation>
    <scope>NUCLEOTIDE SEQUENCE [LARGE SCALE GENOMIC DNA]</scope>
    <source>
        <strain evidence="8 9">NRRL 25214</strain>
    </source>
</reference>
<dbReference type="GO" id="GO:0008270">
    <property type="term" value="F:zinc ion binding"/>
    <property type="evidence" value="ECO:0007669"/>
    <property type="project" value="InterPro"/>
</dbReference>
<protein>
    <recommendedName>
        <fullName evidence="7">Xylanolytic transcriptional activator regulatory domain-containing protein</fullName>
    </recommendedName>
</protein>
<comment type="caution">
    <text evidence="8">The sequence shown here is derived from an EMBL/GenBank/DDBJ whole genome shotgun (WGS) entry which is preliminary data.</text>
</comment>
<evidence type="ECO:0000259" key="7">
    <source>
        <dbReference type="SMART" id="SM00906"/>
    </source>
</evidence>
<evidence type="ECO:0000256" key="5">
    <source>
        <dbReference type="SAM" id="MobiDB-lite"/>
    </source>
</evidence>
<evidence type="ECO:0000256" key="4">
    <source>
        <dbReference type="ARBA" id="ARBA00023242"/>
    </source>
</evidence>
<accession>A0A8H4ZRJ0</accession>